<protein>
    <submittedName>
        <fullName evidence="2">NADPH:quinone oxidoreductase</fullName>
    </submittedName>
</protein>
<dbReference type="CDD" id="cd08241">
    <property type="entry name" value="QOR1"/>
    <property type="match status" value="1"/>
</dbReference>
<dbReference type="STRING" id="1265309.K529_004555"/>
<evidence type="ECO:0000313" key="2">
    <source>
        <dbReference type="EMBL" id="ANP40030.1"/>
    </source>
</evidence>
<evidence type="ECO:0000313" key="3">
    <source>
        <dbReference type="Proteomes" id="UP000013243"/>
    </source>
</evidence>
<dbReference type="InterPro" id="IPR020843">
    <property type="entry name" value="ER"/>
</dbReference>
<dbReference type="InterPro" id="IPR011032">
    <property type="entry name" value="GroES-like_sf"/>
</dbReference>
<dbReference type="RefSeq" id="WP_046002799.1">
    <property type="nucleotide sequence ID" value="NZ_CP015230.1"/>
</dbReference>
<dbReference type="PANTHER" id="PTHR43677:SF4">
    <property type="entry name" value="QUINONE OXIDOREDUCTASE-LIKE PROTEIN 2"/>
    <property type="match status" value="1"/>
</dbReference>
<reference evidence="2 3" key="1">
    <citation type="journal article" date="2016" name="ISME J.">
        <title>Global occurrence and heterogeneity of the Roseobacter-clade species Ruegeria mobilis.</title>
        <authorList>
            <person name="Sonnenschein E."/>
            <person name="Gram L."/>
        </authorList>
    </citation>
    <scope>NUCLEOTIDE SEQUENCE [LARGE SCALE GENOMIC DNA]</scope>
    <source>
        <strain evidence="2 3">F1926</strain>
    </source>
</reference>
<dbReference type="KEGG" id="rmb:K529_004555"/>
<name>A0A1B1A0C1_9RHOB</name>
<dbReference type="OrthoDB" id="4190732at2"/>
<gene>
    <name evidence="2" type="ORF">K529_004555</name>
</gene>
<accession>A0A1B1A0C1</accession>
<evidence type="ECO:0000259" key="1">
    <source>
        <dbReference type="SMART" id="SM00829"/>
    </source>
</evidence>
<dbReference type="GO" id="GO:0016491">
    <property type="term" value="F:oxidoreductase activity"/>
    <property type="evidence" value="ECO:0007669"/>
    <property type="project" value="InterPro"/>
</dbReference>
<feature type="domain" description="Enoyl reductase (ER)" evidence="1">
    <location>
        <begin position="10"/>
        <end position="316"/>
    </location>
</feature>
<dbReference type="SMART" id="SM00829">
    <property type="entry name" value="PKS_ER"/>
    <property type="match status" value="1"/>
</dbReference>
<dbReference type="AlphaFoldDB" id="A0A1B1A0C1"/>
<dbReference type="Pfam" id="PF00107">
    <property type="entry name" value="ADH_zinc_N"/>
    <property type="match status" value="1"/>
</dbReference>
<dbReference type="InterPro" id="IPR013149">
    <property type="entry name" value="ADH-like_C"/>
</dbReference>
<sequence>MLSFRIVNHGQSGNLIETPIPPLGPDQIAVEIHACALNFADLLMIKGNYQDTPPLPFTPGLECAGRVTAIGAQISEFEIDDRVAVFSGQDGLAEMGVFDASRAVHIPENVSYDAAAASLIAYGTSLLALEHLAKVQPGERLLVTGAAGGVGLTAVEIGKLLGAEVIAQARGPEKLRVAQAAGADHLVDASEDLRQRVKDLGGADVVYDAVGGDIWQAAFRATNPGGRLLPIGFAGGEVPQIPANHLLVKNLTVFGFYLGGLVKLRPELGRQTFERLMQWLAEGRITPHISHRLPLRETAQGLELIRSRAATGKVIMQPRAGLRR</sequence>
<dbReference type="Proteomes" id="UP000013243">
    <property type="component" value="Chromosome"/>
</dbReference>
<organism evidence="2 3">
    <name type="scientific">Tritonibacter mobilis F1926</name>
    <dbReference type="NCBI Taxonomy" id="1265309"/>
    <lineage>
        <taxon>Bacteria</taxon>
        <taxon>Pseudomonadati</taxon>
        <taxon>Pseudomonadota</taxon>
        <taxon>Alphaproteobacteria</taxon>
        <taxon>Rhodobacterales</taxon>
        <taxon>Paracoccaceae</taxon>
        <taxon>Tritonibacter</taxon>
    </lineage>
</organism>
<dbReference type="Pfam" id="PF08240">
    <property type="entry name" value="ADH_N"/>
    <property type="match status" value="1"/>
</dbReference>
<dbReference type="Gene3D" id="3.90.180.10">
    <property type="entry name" value="Medium-chain alcohol dehydrogenases, catalytic domain"/>
    <property type="match status" value="1"/>
</dbReference>
<dbReference type="InterPro" id="IPR036291">
    <property type="entry name" value="NAD(P)-bd_dom_sf"/>
</dbReference>
<dbReference type="InterPro" id="IPR013154">
    <property type="entry name" value="ADH-like_N"/>
</dbReference>
<dbReference type="Gene3D" id="3.40.50.720">
    <property type="entry name" value="NAD(P)-binding Rossmann-like Domain"/>
    <property type="match status" value="1"/>
</dbReference>
<proteinExistence type="predicted"/>
<dbReference type="SUPFAM" id="SSF50129">
    <property type="entry name" value="GroES-like"/>
    <property type="match status" value="1"/>
</dbReference>
<dbReference type="PANTHER" id="PTHR43677">
    <property type="entry name" value="SHORT-CHAIN DEHYDROGENASE/REDUCTASE"/>
    <property type="match status" value="1"/>
</dbReference>
<dbReference type="GeneID" id="28249077"/>
<dbReference type="SUPFAM" id="SSF51735">
    <property type="entry name" value="NAD(P)-binding Rossmann-fold domains"/>
    <property type="match status" value="1"/>
</dbReference>
<dbReference type="EMBL" id="CP015230">
    <property type="protein sequence ID" value="ANP40030.1"/>
    <property type="molecule type" value="Genomic_DNA"/>
</dbReference>
<dbReference type="InterPro" id="IPR051397">
    <property type="entry name" value="Zn-ADH-like_protein"/>
</dbReference>